<dbReference type="CDD" id="cd18126">
    <property type="entry name" value="GAPDH_I_C"/>
    <property type="match status" value="1"/>
</dbReference>
<evidence type="ECO:0000256" key="6">
    <source>
        <dbReference type="PIRSR" id="PIRSR000149-4"/>
    </source>
</evidence>
<evidence type="ECO:0000256" key="7">
    <source>
        <dbReference type="RuleBase" id="RU000397"/>
    </source>
</evidence>
<feature type="binding site" evidence="5">
    <location>
        <position position="315"/>
    </location>
    <ligand>
        <name>NAD(+)</name>
        <dbReference type="ChEBI" id="CHEBI:57540"/>
    </ligand>
</feature>
<evidence type="ECO:0000313" key="15">
    <source>
        <dbReference type="Proteomes" id="UP000503310"/>
    </source>
</evidence>
<evidence type="ECO:0000256" key="3">
    <source>
        <dbReference type="PIRSR" id="PIRSR000149-1"/>
    </source>
</evidence>
<dbReference type="PIRSF" id="PIRSF000149">
    <property type="entry name" value="GAP_DH"/>
    <property type="match status" value="1"/>
</dbReference>
<evidence type="ECO:0000256" key="8">
    <source>
        <dbReference type="RuleBase" id="RU361160"/>
    </source>
</evidence>
<dbReference type="SUPFAM" id="SSF51735">
    <property type="entry name" value="NAD(P)-binding Rossmann-fold domains"/>
    <property type="match status" value="1"/>
</dbReference>
<protein>
    <recommendedName>
        <fullName evidence="8">Glyceraldehyde-3-phosphate dehydrogenase</fullName>
        <ecNumber evidence="8">1.2.1.-</ecNumber>
    </recommendedName>
</protein>
<evidence type="ECO:0000313" key="14">
    <source>
        <dbReference type="Proteomes" id="UP000290568"/>
    </source>
</evidence>
<dbReference type="InterPro" id="IPR006424">
    <property type="entry name" value="Glyceraldehyde-3-P_DH_1"/>
</dbReference>
<dbReference type="PATRIC" id="fig|29556.3.peg.185"/>
<dbReference type="STRING" id="29556.VO56_00935"/>
<dbReference type="CDD" id="cd05214">
    <property type="entry name" value="GAPDH_I_N"/>
    <property type="match status" value="1"/>
</dbReference>
<accession>A0A0D5ZJG9</accession>
<keyword evidence="14" id="KW-1185">Reference proteome</keyword>
<sequence>MKKIAINGFGRIGRLVFRRLLETKNSDLEVVAVNDLTDAKTLAHLLKYDTAFGPLAAEVSATENSIVVDGKEIKVFAERDPKNLPWGQLDIDLVIESTGFFVKKDLASLHLEAGAKKVVVSAPAGSDVKTIVYNVNHETLNADDKVISGASCTTNCLAPVVKVLVDNFGLESGFMTTIHSYTGDQRLQDAPHRDLRRARAAAQNMVPTSTGAAKAIGLVIPEAAGVLDGSAVRVPTITGSIVDLTVTLSKQPTVEELNAAFAKAANETMKYETAPIVSSDIIGSSYGSIFDPALTSVLKSENGKNLYKLFSWYDNEMSYVSQLVRTVSYFAKLK</sequence>
<feature type="binding site" evidence="4">
    <location>
        <begin position="151"/>
        <end position="153"/>
    </location>
    <ligand>
        <name>D-glyceraldehyde 3-phosphate</name>
        <dbReference type="ChEBI" id="CHEBI:59776"/>
    </ligand>
</feature>
<dbReference type="InterPro" id="IPR020829">
    <property type="entry name" value="GlycerAld_3-P_DH_cat"/>
</dbReference>
<evidence type="ECO:0000256" key="2">
    <source>
        <dbReference type="ARBA" id="ARBA00023002"/>
    </source>
</evidence>
<dbReference type="SUPFAM" id="SSF55347">
    <property type="entry name" value="Glyceraldehyde-3-phosphate dehydrogenase-like, C-terminal domain"/>
    <property type="match status" value="1"/>
</dbReference>
<dbReference type="GO" id="GO:0006006">
    <property type="term" value="P:glucose metabolic process"/>
    <property type="evidence" value="ECO:0007669"/>
    <property type="project" value="InterPro"/>
</dbReference>
<organism evidence="10 13">
    <name type="scientific">Mycoplasmopsis gallinacea</name>
    <dbReference type="NCBI Taxonomy" id="29556"/>
    <lineage>
        <taxon>Bacteria</taxon>
        <taxon>Bacillati</taxon>
        <taxon>Mycoplasmatota</taxon>
        <taxon>Mycoplasmoidales</taxon>
        <taxon>Metamycoplasmataceae</taxon>
        <taxon>Mycoplasmopsis</taxon>
    </lineage>
</organism>
<keyword evidence="5" id="KW-0520">NAD</keyword>
<evidence type="ECO:0000313" key="10">
    <source>
        <dbReference type="EMBL" id="AKA49839.1"/>
    </source>
</evidence>
<dbReference type="GO" id="GO:0050661">
    <property type="term" value="F:NADP binding"/>
    <property type="evidence" value="ECO:0007669"/>
    <property type="project" value="InterPro"/>
</dbReference>
<dbReference type="Gene3D" id="3.30.360.10">
    <property type="entry name" value="Dihydrodipicolinate Reductase, domain 2"/>
    <property type="match status" value="1"/>
</dbReference>
<feature type="domain" description="Glyceraldehyde 3-phosphate dehydrogenase NAD(P) binding" evidence="9">
    <location>
        <begin position="2"/>
        <end position="152"/>
    </location>
</feature>
<dbReference type="FunFam" id="3.40.50.720:FF:000001">
    <property type="entry name" value="Glyceraldehyde-3-phosphate dehydrogenase"/>
    <property type="match status" value="1"/>
</dbReference>
<dbReference type="InterPro" id="IPR020828">
    <property type="entry name" value="GlycerAld_3-P_DH_NAD(P)-bd"/>
</dbReference>
<dbReference type="EC" id="1.2.1.-" evidence="8"/>
<dbReference type="AlphaFoldDB" id="A0A0D5ZJG9"/>
<feature type="site" description="Activates thiol group during catalysis" evidence="6">
    <location>
        <position position="179"/>
    </location>
</feature>
<dbReference type="NCBIfam" id="TIGR01534">
    <property type="entry name" value="GAPDH-I"/>
    <property type="match status" value="1"/>
</dbReference>
<dbReference type="HOGENOM" id="CLU_030140_0_2_14"/>
<name>A0A0D5ZJG9_9BACT</name>
<dbReference type="RefSeq" id="WP_129620559.1">
    <property type="nucleotide sequence ID" value="NZ_CP047225.1"/>
</dbReference>
<reference evidence="11 15" key="3">
    <citation type="submission" date="2019-12" db="EMBL/GenBank/DDBJ databases">
        <title>Sequencing and analysis of the whole genome of Mycoplasma gallinaceum strain Peacock20181011.</title>
        <authorList>
            <person name="Liu X."/>
            <person name="Qin Z."/>
            <person name="Xu H."/>
        </authorList>
    </citation>
    <scope>NUCLEOTIDE SEQUENCE [LARGE SCALE GENOMIC DNA]</scope>
    <source>
        <strain evidence="11 15">Peacock20181011</strain>
    </source>
</reference>
<keyword evidence="5" id="KW-0547">Nucleotide-binding</keyword>
<dbReference type="GO" id="GO:0051287">
    <property type="term" value="F:NAD binding"/>
    <property type="evidence" value="ECO:0007669"/>
    <property type="project" value="InterPro"/>
</dbReference>
<comment type="similarity">
    <text evidence="1 7">Belongs to the glyceraldehyde-3-phosphate dehydrogenase family.</text>
</comment>
<feature type="active site" description="Nucleophile" evidence="3">
    <location>
        <position position="152"/>
    </location>
</feature>
<evidence type="ECO:0000259" key="9">
    <source>
        <dbReference type="SMART" id="SM00846"/>
    </source>
</evidence>
<dbReference type="PROSITE" id="PS00071">
    <property type="entry name" value="GAPDH"/>
    <property type="match status" value="1"/>
</dbReference>
<evidence type="ECO:0000256" key="1">
    <source>
        <dbReference type="ARBA" id="ARBA00007406"/>
    </source>
</evidence>
<reference evidence="12 14" key="2">
    <citation type="submission" date="2019-01" db="EMBL/GenBank/DDBJ databases">
        <authorList>
            <consortium name="Pathogen Informatics"/>
        </authorList>
    </citation>
    <scope>NUCLEOTIDE SEQUENCE [LARGE SCALE GENOMIC DNA]</scope>
    <source>
        <strain evidence="12 14">NCTC10183</strain>
    </source>
</reference>
<dbReference type="Proteomes" id="UP000503310">
    <property type="component" value="Chromosome"/>
</dbReference>
<evidence type="ECO:0000313" key="12">
    <source>
        <dbReference type="EMBL" id="VEU58946.1"/>
    </source>
</evidence>
<dbReference type="GO" id="GO:0016620">
    <property type="term" value="F:oxidoreductase activity, acting on the aldehyde or oxo group of donors, NAD or NADP as acceptor"/>
    <property type="evidence" value="ECO:0007669"/>
    <property type="project" value="InterPro"/>
</dbReference>
<dbReference type="EMBL" id="CP047225">
    <property type="protein sequence ID" value="QIW62299.1"/>
    <property type="molecule type" value="Genomic_DNA"/>
</dbReference>
<dbReference type="Proteomes" id="UP000290568">
    <property type="component" value="Chromosome"/>
</dbReference>
<dbReference type="PRINTS" id="PR00078">
    <property type="entry name" value="G3PDHDRGNASE"/>
</dbReference>
<feature type="binding site" evidence="5">
    <location>
        <begin position="11"/>
        <end position="12"/>
    </location>
    <ligand>
        <name>NAD(+)</name>
        <dbReference type="ChEBI" id="CHEBI:57540"/>
    </ligand>
</feature>
<dbReference type="Pfam" id="PF02800">
    <property type="entry name" value="Gp_dh_C"/>
    <property type="match status" value="1"/>
</dbReference>
<keyword evidence="2 8" id="KW-0560">Oxidoreductase</keyword>
<dbReference type="Gene3D" id="3.40.50.720">
    <property type="entry name" value="NAD(P)-binding Rossmann-like Domain"/>
    <property type="match status" value="1"/>
</dbReference>
<dbReference type="EMBL" id="CP011021">
    <property type="protein sequence ID" value="AKA49839.1"/>
    <property type="molecule type" value="Genomic_DNA"/>
</dbReference>
<reference evidence="10 13" key="1">
    <citation type="journal article" date="2015" name="Genome Announc.">
        <title>Complete Genome Sequence of Mycoplasma meleagridis, a Possible Emerging Pathogen in Chickens.</title>
        <authorList>
            <person name="Abolnik C."/>
        </authorList>
    </citation>
    <scope>NUCLEOTIDE SEQUENCE [LARGE SCALE GENOMIC DNA]</scope>
    <source>
        <strain evidence="10 13">B2096 8B</strain>
    </source>
</reference>
<proteinExistence type="inferred from homology"/>
<dbReference type="InterPro" id="IPR036291">
    <property type="entry name" value="NAD(P)-bd_dom_sf"/>
</dbReference>
<dbReference type="Proteomes" id="UP000032722">
    <property type="component" value="Chromosome"/>
</dbReference>
<dbReference type="EMBL" id="LR214950">
    <property type="protein sequence ID" value="VEU58946.1"/>
    <property type="molecule type" value="Genomic_DNA"/>
</dbReference>
<feature type="binding site" evidence="5">
    <location>
        <position position="121"/>
    </location>
    <ligand>
        <name>NAD(+)</name>
        <dbReference type="ChEBI" id="CHEBI:57540"/>
    </ligand>
</feature>
<feature type="binding site" evidence="4">
    <location>
        <begin position="210"/>
        <end position="211"/>
    </location>
    <ligand>
        <name>D-glyceraldehyde 3-phosphate</name>
        <dbReference type="ChEBI" id="CHEBI:59776"/>
    </ligand>
</feature>
<dbReference type="FunFam" id="3.30.360.10:FF:000002">
    <property type="entry name" value="Glyceraldehyde-3-phosphate dehydrogenase"/>
    <property type="match status" value="1"/>
</dbReference>
<dbReference type="InterPro" id="IPR020831">
    <property type="entry name" value="GlycerAld/Erythrose_P_DH"/>
</dbReference>
<feature type="binding site" evidence="5">
    <location>
        <position position="35"/>
    </location>
    <ligand>
        <name>NAD(+)</name>
        <dbReference type="ChEBI" id="CHEBI:57540"/>
    </ligand>
</feature>
<evidence type="ECO:0000313" key="13">
    <source>
        <dbReference type="Proteomes" id="UP000032722"/>
    </source>
</evidence>
<dbReference type="OrthoDB" id="9803304at2"/>
<evidence type="ECO:0000256" key="4">
    <source>
        <dbReference type="PIRSR" id="PIRSR000149-2"/>
    </source>
</evidence>
<dbReference type="PANTHER" id="PTHR43148">
    <property type="entry name" value="GLYCERALDEHYDE-3-PHOSPHATE DEHYDROGENASE 2"/>
    <property type="match status" value="1"/>
</dbReference>
<feature type="binding site" evidence="4">
    <location>
        <position position="233"/>
    </location>
    <ligand>
        <name>D-glyceraldehyde 3-phosphate</name>
        <dbReference type="ChEBI" id="CHEBI:59776"/>
    </ligand>
</feature>
<dbReference type="Pfam" id="PF00044">
    <property type="entry name" value="Gp_dh_N"/>
    <property type="match status" value="1"/>
</dbReference>
<feature type="binding site" evidence="5">
    <location>
        <position position="79"/>
    </location>
    <ligand>
        <name>NAD(+)</name>
        <dbReference type="ChEBI" id="CHEBI:57540"/>
    </ligand>
</feature>
<evidence type="ECO:0000313" key="11">
    <source>
        <dbReference type="EMBL" id="QIW62299.1"/>
    </source>
</evidence>
<gene>
    <name evidence="11" type="primary">gap</name>
    <name evidence="11" type="ORF">GOQ20_02565</name>
    <name evidence="12" type="ORF">NCTC10183_00738</name>
    <name evidence="10" type="ORF">VO56_00935</name>
</gene>
<dbReference type="SMART" id="SM00846">
    <property type="entry name" value="Gp_dh_N"/>
    <property type="match status" value="1"/>
</dbReference>
<dbReference type="InterPro" id="IPR020830">
    <property type="entry name" value="GlycerAld_3-P_DH_AS"/>
</dbReference>
<dbReference type="KEGG" id="mgb:VO56_00935"/>
<evidence type="ECO:0000256" key="5">
    <source>
        <dbReference type="PIRSR" id="PIRSR000149-3"/>
    </source>
</evidence>
<feature type="binding site" evidence="4">
    <location>
        <position position="182"/>
    </location>
    <ligand>
        <name>D-glyceraldehyde 3-phosphate</name>
        <dbReference type="ChEBI" id="CHEBI:59776"/>
    </ligand>
</feature>